<keyword evidence="4" id="KW-1185">Reference proteome</keyword>
<keyword evidence="1" id="KW-0472">Membrane</keyword>
<proteinExistence type="predicted"/>
<feature type="chain" id="PRO_5039216392" description="DUF916 domain-containing protein" evidence="2">
    <location>
        <begin position="24"/>
        <end position="343"/>
    </location>
</feature>
<feature type="signal peptide" evidence="2">
    <location>
        <begin position="1"/>
        <end position="23"/>
    </location>
</feature>
<evidence type="ECO:0008006" key="5">
    <source>
        <dbReference type="Google" id="ProtNLM"/>
    </source>
</evidence>
<name>A0A3N1GXA1_9PSEU</name>
<dbReference type="OrthoDB" id="4336304at2"/>
<keyword evidence="2" id="KW-0732">Signal</keyword>
<comment type="caution">
    <text evidence="3">The sequence shown here is derived from an EMBL/GenBank/DDBJ whole genome shotgun (WGS) entry which is preliminary data.</text>
</comment>
<evidence type="ECO:0000256" key="1">
    <source>
        <dbReference type="SAM" id="Phobius"/>
    </source>
</evidence>
<evidence type="ECO:0000313" key="3">
    <source>
        <dbReference type="EMBL" id="ROP34880.1"/>
    </source>
</evidence>
<evidence type="ECO:0000313" key="4">
    <source>
        <dbReference type="Proteomes" id="UP000268727"/>
    </source>
</evidence>
<protein>
    <recommendedName>
        <fullName evidence="5">DUF916 domain-containing protein</fullName>
    </recommendedName>
</protein>
<dbReference type="Proteomes" id="UP000268727">
    <property type="component" value="Unassembled WGS sequence"/>
</dbReference>
<feature type="transmembrane region" description="Helical" evidence="1">
    <location>
        <begin position="294"/>
        <end position="314"/>
    </location>
</feature>
<dbReference type="AlphaFoldDB" id="A0A3N1GXA1"/>
<gene>
    <name evidence="3" type="ORF">EDD40_0084</name>
</gene>
<dbReference type="EMBL" id="RJKM01000001">
    <property type="protein sequence ID" value="ROP34880.1"/>
    <property type="molecule type" value="Genomic_DNA"/>
</dbReference>
<sequence>MPTLRRVLLCVAAVLLAVPVLPAAARQPPTPPGAGEVTWSAVPAAADGPDGRRVVDLEVGSGQRVTEHIAVTNHSPRPVVFALDANDGYLTGTGVFDMRSAEVVPVDGGSWITLPDAVTVEGGATTVVPVVVTAPATATPGDHPAGVTASLDTLSGQVKVRNRVGVRFTIRVTGDVTTALAVSDVQATYEQTWNPFAPGTVHLRHDVTNQGNVRVAADIGVTSSTLFADTTWTDRGTARSREVLPGGTRRFETRDTRAWPFGRVTTTVTVTPGPADGRPDLPDATPVTVTVTTWALPVPQAALLALAALVVVAAKFRTRARRRRLEHLLARAREEVRAEAANA</sequence>
<reference evidence="3 4" key="1">
    <citation type="submission" date="2018-11" db="EMBL/GenBank/DDBJ databases">
        <title>Sequencing the genomes of 1000 actinobacteria strains.</title>
        <authorList>
            <person name="Klenk H.-P."/>
        </authorList>
    </citation>
    <scope>NUCLEOTIDE SEQUENCE [LARGE SCALE GENOMIC DNA]</scope>
    <source>
        <strain evidence="3 4">DSM 44231</strain>
    </source>
</reference>
<keyword evidence="1" id="KW-1133">Transmembrane helix</keyword>
<organism evidence="3 4">
    <name type="scientific">Saccharothrix texasensis</name>
    <dbReference type="NCBI Taxonomy" id="103734"/>
    <lineage>
        <taxon>Bacteria</taxon>
        <taxon>Bacillati</taxon>
        <taxon>Actinomycetota</taxon>
        <taxon>Actinomycetes</taxon>
        <taxon>Pseudonocardiales</taxon>
        <taxon>Pseudonocardiaceae</taxon>
        <taxon>Saccharothrix</taxon>
    </lineage>
</organism>
<accession>A0A3N1GXA1</accession>
<evidence type="ECO:0000256" key="2">
    <source>
        <dbReference type="SAM" id="SignalP"/>
    </source>
</evidence>
<keyword evidence="1" id="KW-0812">Transmembrane</keyword>
<dbReference type="RefSeq" id="WP_123741124.1">
    <property type="nucleotide sequence ID" value="NZ_RJKM01000001.1"/>
</dbReference>